<keyword evidence="1" id="KW-1133">Transmembrane helix</keyword>
<accession>A0A1Y1CP41</accession>
<proteinExistence type="predicted"/>
<keyword evidence="3" id="KW-1185">Reference proteome</keyword>
<evidence type="ECO:0000313" key="2">
    <source>
        <dbReference type="EMBL" id="BAX81021.1"/>
    </source>
</evidence>
<dbReference type="KEGG" id="mbas:ALGA_2708"/>
<feature type="transmembrane region" description="Helical" evidence="1">
    <location>
        <begin position="49"/>
        <end position="69"/>
    </location>
</feature>
<keyword evidence="1" id="KW-0812">Transmembrane</keyword>
<name>A0A1Y1CP41_9BACT</name>
<feature type="transmembrane region" description="Helical" evidence="1">
    <location>
        <begin position="81"/>
        <end position="98"/>
    </location>
</feature>
<keyword evidence="1" id="KW-0472">Membrane</keyword>
<evidence type="ECO:0000256" key="1">
    <source>
        <dbReference type="SAM" id="Phobius"/>
    </source>
</evidence>
<dbReference type="RefSeq" id="WP_096429959.1">
    <property type="nucleotide sequence ID" value="NZ_AP018042.1"/>
</dbReference>
<dbReference type="AlphaFoldDB" id="A0A1Y1CP41"/>
<reference evidence="3" key="2">
    <citation type="journal article" date="2020" name="Antonie Van Leeuwenhoek">
        <title>Labilibaculum antarcticum sp. nov., a novel facultative anaerobic, psychrotorelant bacterium isolated from marine sediment of Antarctica.</title>
        <authorList>
            <person name="Watanabe M."/>
            <person name="Kojima H."/>
            <person name="Fukui M."/>
        </authorList>
    </citation>
    <scope>NUCLEOTIDE SEQUENCE [LARGE SCALE GENOMIC DNA]</scope>
    <source>
        <strain evidence="3">SPP2</strain>
    </source>
</reference>
<dbReference type="EMBL" id="AP018042">
    <property type="protein sequence ID" value="BAX81021.1"/>
    <property type="molecule type" value="Genomic_DNA"/>
</dbReference>
<dbReference type="Proteomes" id="UP000218267">
    <property type="component" value="Chromosome"/>
</dbReference>
<evidence type="ECO:0000313" key="3">
    <source>
        <dbReference type="Proteomes" id="UP000218267"/>
    </source>
</evidence>
<protein>
    <submittedName>
        <fullName evidence="2">Uncharacterized protein</fullName>
    </submittedName>
</protein>
<dbReference type="OrthoDB" id="1122097at2"/>
<reference evidence="2 3" key="1">
    <citation type="journal article" date="2018" name="Mar. Genomics">
        <title>Complete genome sequence of Marinifilaceae bacterium strain SPP2, isolated from the Antarctic marine sediment.</title>
        <authorList>
            <person name="Watanabe M."/>
            <person name="Kojima H."/>
            <person name="Fukui M."/>
        </authorList>
    </citation>
    <scope>NUCLEOTIDE SEQUENCE [LARGE SCALE GENOMIC DNA]</scope>
    <source>
        <strain evidence="2 3">SPP2</strain>
    </source>
</reference>
<sequence>MKSKINSTTLGLIIGLLVPLLVILLVYVIRFQSNMSLQTFIDSMLVHRIYTKVIALGVYFGNIVFFFIFIKTDLLKAAKGVLLATILYSLAIMVFRFGM</sequence>
<gene>
    <name evidence="2" type="ORF">ALGA_2708</name>
</gene>
<feature type="transmembrane region" description="Helical" evidence="1">
    <location>
        <begin position="12"/>
        <end position="29"/>
    </location>
</feature>
<organism evidence="2 3">
    <name type="scientific">Labilibaculum antarcticum</name>
    <dbReference type="NCBI Taxonomy" id="1717717"/>
    <lineage>
        <taxon>Bacteria</taxon>
        <taxon>Pseudomonadati</taxon>
        <taxon>Bacteroidota</taxon>
        <taxon>Bacteroidia</taxon>
        <taxon>Marinilabiliales</taxon>
        <taxon>Marinifilaceae</taxon>
        <taxon>Labilibaculum</taxon>
    </lineage>
</organism>